<dbReference type="PANTHER" id="PTHR48106">
    <property type="entry name" value="QUINONE OXIDOREDUCTASE PIG3-RELATED"/>
    <property type="match status" value="1"/>
</dbReference>
<evidence type="ECO:0000256" key="2">
    <source>
        <dbReference type="ARBA" id="ARBA00023002"/>
    </source>
</evidence>
<dbReference type="SUPFAM" id="SSF50129">
    <property type="entry name" value="GroES-like"/>
    <property type="match status" value="1"/>
</dbReference>
<keyword evidence="1" id="KW-0521">NADP</keyword>
<accession>A0A0U1M5H2</accession>
<dbReference type="AlphaFoldDB" id="A0A0U1M5H2"/>
<feature type="domain" description="Enoyl reductase (ER)" evidence="3">
    <location>
        <begin position="21"/>
        <end position="352"/>
    </location>
</feature>
<protein>
    <recommendedName>
        <fullName evidence="3">Enoyl reductase (ER) domain-containing protein</fullName>
    </recommendedName>
</protein>
<gene>
    <name evidence="4" type="ORF">PISL3812_07860</name>
</gene>
<evidence type="ECO:0000313" key="5">
    <source>
        <dbReference type="Proteomes" id="UP000054383"/>
    </source>
</evidence>
<dbReference type="SMART" id="SM00829">
    <property type="entry name" value="PKS_ER"/>
    <property type="match status" value="1"/>
</dbReference>
<dbReference type="GO" id="GO:0016651">
    <property type="term" value="F:oxidoreductase activity, acting on NAD(P)H"/>
    <property type="evidence" value="ECO:0007669"/>
    <property type="project" value="TreeGrafter"/>
</dbReference>
<dbReference type="InterPro" id="IPR020843">
    <property type="entry name" value="ER"/>
</dbReference>
<dbReference type="STRING" id="28573.A0A0U1M5H2"/>
<sequence>MSRNTSPTPNHSGRWVISEFGGPSVLRWEKFEIPSEIPKHHVLVRIIVAGIAGPDNIQRVGGYPNVRCSKPGFTPGYDFVGEVVAQGVMSEEVFEIGDRVTCMCMIGAHATHIILPASELIRIQPTDDPLQVCALPLNYMTAWGMLKRSGVDLHSGSSILIGSASGGIGTAIAQLVHAFDLRLKMIGTCSASKFDYVSSLGIIPIDRRDPSLVDKVHALTEGRGVDVAYDAVGSEDSLRKSHQATKRDVGHLVAIGVMSEIASDGSGLKQPSFDAAAVLASRSQPRMKYWGVEREYYQETRDLWLADFNAILQKVREGKLKPQIAKLFPLSEAVEANKYLISGVDVKGKMLFVVDEQIASFYKGF</sequence>
<evidence type="ECO:0000259" key="3">
    <source>
        <dbReference type="SMART" id="SM00829"/>
    </source>
</evidence>
<keyword evidence="2" id="KW-0560">Oxidoreductase</keyword>
<dbReference type="InterPro" id="IPR013154">
    <property type="entry name" value="ADH-like_N"/>
</dbReference>
<name>A0A0U1M5H2_TALIS</name>
<dbReference type="Proteomes" id="UP000054383">
    <property type="component" value="Unassembled WGS sequence"/>
</dbReference>
<dbReference type="InterPro" id="IPR036291">
    <property type="entry name" value="NAD(P)-bd_dom_sf"/>
</dbReference>
<dbReference type="SUPFAM" id="SSF51735">
    <property type="entry name" value="NAD(P)-binding Rossmann-fold domains"/>
    <property type="match status" value="1"/>
</dbReference>
<proteinExistence type="predicted"/>
<dbReference type="Pfam" id="PF08240">
    <property type="entry name" value="ADH_N"/>
    <property type="match status" value="1"/>
</dbReference>
<keyword evidence="5" id="KW-1185">Reference proteome</keyword>
<evidence type="ECO:0000256" key="1">
    <source>
        <dbReference type="ARBA" id="ARBA00022857"/>
    </source>
</evidence>
<dbReference type="Pfam" id="PF13602">
    <property type="entry name" value="ADH_zinc_N_2"/>
    <property type="match status" value="1"/>
</dbReference>
<dbReference type="OMA" id="MIGAHAT"/>
<reference evidence="4 5" key="1">
    <citation type="submission" date="2015-04" db="EMBL/GenBank/DDBJ databases">
        <authorList>
            <person name="Syromyatnikov M.Y."/>
            <person name="Popov V.N."/>
        </authorList>
    </citation>
    <scope>NUCLEOTIDE SEQUENCE [LARGE SCALE GENOMIC DNA]</scope>
    <source>
        <strain evidence="4">WF-38-12</strain>
    </source>
</reference>
<evidence type="ECO:0000313" key="4">
    <source>
        <dbReference type="EMBL" id="CRG90814.1"/>
    </source>
</evidence>
<dbReference type="Gene3D" id="3.40.50.720">
    <property type="entry name" value="NAD(P)-binding Rossmann-like Domain"/>
    <property type="match status" value="1"/>
</dbReference>
<dbReference type="Gene3D" id="3.90.180.10">
    <property type="entry name" value="Medium-chain alcohol dehydrogenases, catalytic domain"/>
    <property type="match status" value="1"/>
</dbReference>
<dbReference type="GO" id="GO:0070402">
    <property type="term" value="F:NADPH binding"/>
    <property type="evidence" value="ECO:0007669"/>
    <property type="project" value="TreeGrafter"/>
</dbReference>
<dbReference type="OrthoDB" id="48317at2759"/>
<dbReference type="InterPro" id="IPR011032">
    <property type="entry name" value="GroES-like_sf"/>
</dbReference>
<dbReference type="EMBL" id="CVMT01000008">
    <property type="protein sequence ID" value="CRG90814.1"/>
    <property type="molecule type" value="Genomic_DNA"/>
</dbReference>
<organism evidence="4 5">
    <name type="scientific">Talaromyces islandicus</name>
    <name type="common">Penicillium islandicum</name>
    <dbReference type="NCBI Taxonomy" id="28573"/>
    <lineage>
        <taxon>Eukaryota</taxon>
        <taxon>Fungi</taxon>
        <taxon>Dikarya</taxon>
        <taxon>Ascomycota</taxon>
        <taxon>Pezizomycotina</taxon>
        <taxon>Eurotiomycetes</taxon>
        <taxon>Eurotiomycetidae</taxon>
        <taxon>Eurotiales</taxon>
        <taxon>Trichocomaceae</taxon>
        <taxon>Talaromyces</taxon>
        <taxon>Talaromyces sect. Islandici</taxon>
    </lineage>
</organism>